<evidence type="ECO:0000313" key="3">
    <source>
        <dbReference type="Proteomes" id="UP001519343"/>
    </source>
</evidence>
<dbReference type="InterPro" id="IPR043504">
    <property type="entry name" value="Peptidase_S1_PA_chymotrypsin"/>
</dbReference>
<evidence type="ECO:0008006" key="4">
    <source>
        <dbReference type="Google" id="ProtNLM"/>
    </source>
</evidence>
<dbReference type="Proteomes" id="UP001519343">
    <property type="component" value="Unassembled WGS sequence"/>
</dbReference>
<name>A0ABS4GQ33_9BACL</name>
<organism evidence="2 3">
    <name type="scientific">Ammoniphilus resinae</name>
    <dbReference type="NCBI Taxonomy" id="861532"/>
    <lineage>
        <taxon>Bacteria</taxon>
        <taxon>Bacillati</taxon>
        <taxon>Bacillota</taxon>
        <taxon>Bacilli</taxon>
        <taxon>Bacillales</taxon>
        <taxon>Paenibacillaceae</taxon>
        <taxon>Aneurinibacillus group</taxon>
        <taxon>Ammoniphilus</taxon>
    </lineage>
</organism>
<accession>A0ABS4GQ33</accession>
<keyword evidence="1" id="KW-0720">Serine protease</keyword>
<sequence length="379" mass="41203">MASMRVAHLQKNKISLQLLKNPEVIGVGVGHADPKRPSRGGAIIVYTHRNVVTADVSRALSRLMDTRMPTRIIEAGLPRPHPALMARKKRNFKGQIGIQRRRAYASQIVPQRRFRPIPGGVSIGYLVNTNSSSIGTGGLVTIRNGQLFLLTNNHVAIRDNQFAPNMYQPGPFEEGSTFNPNDVFGRAAEYVPLRANQVNFMDAAIVRGVSNTILEPRYLRPVLGTWRTIIVPGHLNSVRVGENVYKTGRTSGFGTGVVESVNVDQRVGPYPEVGGAVLLFRNQLVIRGQSIPGDSGSVWLRSGDNWAVGLNFAGGGGVAIANPIGTVMNTFGLRVALPPAHSGTVRRGAIKDNRGKGDYGYSLPLTANQRKQIQVVRRK</sequence>
<reference evidence="2 3" key="1">
    <citation type="submission" date="2021-03" db="EMBL/GenBank/DDBJ databases">
        <title>Genomic Encyclopedia of Type Strains, Phase IV (KMG-IV): sequencing the most valuable type-strain genomes for metagenomic binning, comparative biology and taxonomic classification.</title>
        <authorList>
            <person name="Goeker M."/>
        </authorList>
    </citation>
    <scope>NUCLEOTIDE SEQUENCE [LARGE SCALE GENOMIC DNA]</scope>
    <source>
        <strain evidence="2 3">DSM 24738</strain>
    </source>
</reference>
<protein>
    <recommendedName>
        <fullName evidence="4">Serine protease</fullName>
    </recommendedName>
</protein>
<keyword evidence="3" id="KW-1185">Reference proteome</keyword>
<dbReference type="SUPFAM" id="SSF50494">
    <property type="entry name" value="Trypsin-like serine proteases"/>
    <property type="match status" value="1"/>
</dbReference>
<dbReference type="Gene3D" id="2.40.10.10">
    <property type="entry name" value="Trypsin-like serine proteases"/>
    <property type="match status" value="2"/>
</dbReference>
<dbReference type="RefSeq" id="WP_209810429.1">
    <property type="nucleotide sequence ID" value="NZ_JAGGKT010000006.1"/>
</dbReference>
<keyword evidence="1" id="KW-0645">Protease</keyword>
<evidence type="ECO:0000256" key="1">
    <source>
        <dbReference type="ARBA" id="ARBA00022825"/>
    </source>
</evidence>
<dbReference type="InterPro" id="IPR009003">
    <property type="entry name" value="Peptidase_S1_PA"/>
</dbReference>
<evidence type="ECO:0000313" key="2">
    <source>
        <dbReference type="EMBL" id="MBP1932381.1"/>
    </source>
</evidence>
<keyword evidence="1" id="KW-0378">Hydrolase</keyword>
<dbReference type="EMBL" id="JAGGKT010000006">
    <property type="protein sequence ID" value="MBP1932381.1"/>
    <property type="molecule type" value="Genomic_DNA"/>
</dbReference>
<proteinExistence type="predicted"/>
<comment type="caution">
    <text evidence="2">The sequence shown here is derived from an EMBL/GenBank/DDBJ whole genome shotgun (WGS) entry which is preliminary data.</text>
</comment>
<gene>
    <name evidence="2" type="ORF">J2Z37_002382</name>
</gene>